<gene>
    <name evidence="1" type="ORF">A2669_02280</name>
</gene>
<comment type="caution">
    <text evidence="1">The sequence shown here is derived from an EMBL/GenBank/DDBJ whole genome shotgun (WGS) entry which is preliminary data.</text>
</comment>
<evidence type="ECO:0000313" key="1">
    <source>
        <dbReference type="EMBL" id="OGN07089.1"/>
    </source>
</evidence>
<dbReference type="Pfam" id="PF20329">
    <property type="entry name" value="DUF6624"/>
    <property type="match status" value="1"/>
</dbReference>
<proteinExistence type="predicted"/>
<organism evidence="1 2">
    <name type="scientific">Candidatus Yanofskybacteria bacterium RIFCSPHIGHO2_01_FULL_48_25b</name>
    <dbReference type="NCBI Taxonomy" id="1802672"/>
    <lineage>
        <taxon>Bacteria</taxon>
        <taxon>Candidatus Yanofskyibacteriota</taxon>
    </lineage>
</organism>
<protein>
    <submittedName>
        <fullName evidence="1">Uncharacterized protein</fullName>
    </submittedName>
</protein>
<reference evidence="1 2" key="1">
    <citation type="journal article" date="2016" name="Nat. Commun.">
        <title>Thousands of microbial genomes shed light on interconnected biogeochemical processes in an aquifer system.</title>
        <authorList>
            <person name="Anantharaman K."/>
            <person name="Brown C.T."/>
            <person name="Hug L.A."/>
            <person name="Sharon I."/>
            <person name="Castelle C.J."/>
            <person name="Probst A.J."/>
            <person name="Thomas B.C."/>
            <person name="Singh A."/>
            <person name="Wilkins M.J."/>
            <person name="Karaoz U."/>
            <person name="Brodie E.L."/>
            <person name="Williams K.H."/>
            <person name="Hubbard S.S."/>
            <person name="Banfield J.F."/>
        </authorList>
    </citation>
    <scope>NUCLEOTIDE SEQUENCE [LARGE SCALE GENOMIC DNA]</scope>
</reference>
<sequence>MYDADQNSIKRALANNGVYEDDNKALVASNTNRMREIVEKIRWPTISKVGESVSNMAWLLVQHADHDVEFQKMALELMKAVAPGDVSKRNIAYLEDRVRVNADQPQLYGTQFSGETRETYEPKPIEDPERVDERRKEMGMETLGEYRDILLKKYFLNK</sequence>
<dbReference type="EMBL" id="MGJM01000004">
    <property type="protein sequence ID" value="OGN07089.1"/>
    <property type="molecule type" value="Genomic_DNA"/>
</dbReference>
<dbReference type="Proteomes" id="UP000177605">
    <property type="component" value="Unassembled WGS sequence"/>
</dbReference>
<name>A0A1F8F4A9_9BACT</name>
<dbReference type="InterPro" id="IPR046732">
    <property type="entry name" value="DUF6624"/>
</dbReference>
<evidence type="ECO:0000313" key="2">
    <source>
        <dbReference type="Proteomes" id="UP000177605"/>
    </source>
</evidence>
<dbReference type="AlphaFoldDB" id="A0A1F8F4A9"/>
<accession>A0A1F8F4A9</accession>